<dbReference type="Gene3D" id="3.90.1140.10">
    <property type="entry name" value="Cyclic phosphodiesterase"/>
    <property type="match status" value="1"/>
</dbReference>
<accession>A0A7W6ZCN3</accession>
<dbReference type="SUPFAM" id="SSF55144">
    <property type="entry name" value="LigT-like"/>
    <property type="match status" value="1"/>
</dbReference>
<dbReference type="PANTHER" id="PTHR36039:SF2">
    <property type="entry name" value="RNA LIGASE_CYCLIC NUCLEOTIDE PHOSPHODIESTERASE FAMILY PROTEIN"/>
    <property type="match status" value="1"/>
</dbReference>
<name>A0A7W6ZCN3_RHIET</name>
<gene>
    <name evidence="1" type="ORF">GGE57_000358</name>
</gene>
<evidence type="ECO:0000313" key="2">
    <source>
        <dbReference type="Proteomes" id="UP000523431"/>
    </source>
</evidence>
<protein>
    <submittedName>
        <fullName evidence="1">2'-5' RNA ligase</fullName>
    </submittedName>
</protein>
<dbReference type="PANTHER" id="PTHR36039">
    <property type="match status" value="1"/>
</dbReference>
<dbReference type="GO" id="GO:0016874">
    <property type="term" value="F:ligase activity"/>
    <property type="evidence" value="ECO:0007669"/>
    <property type="project" value="UniProtKB-KW"/>
</dbReference>
<dbReference type="InterPro" id="IPR009097">
    <property type="entry name" value="Cyclic_Pdiesterase"/>
</dbReference>
<keyword evidence="1" id="KW-0436">Ligase</keyword>
<dbReference type="AlphaFoldDB" id="A0A7W6ZCN3"/>
<organism evidence="1 2">
    <name type="scientific">Rhizobium etli</name>
    <dbReference type="NCBI Taxonomy" id="29449"/>
    <lineage>
        <taxon>Bacteria</taxon>
        <taxon>Pseudomonadati</taxon>
        <taxon>Pseudomonadota</taxon>
        <taxon>Alphaproteobacteria</taxon>
        <taxon>Hyphomicrobiales</taxon>
        <taxon>Rhizobiaceae</taxon>
        <taxon>Rhizobium/Agrobacterium group</taxon>
        <taxon>Rhizobium</taxon>
    </lineage>
</organism>
<proteinExistence type="predicted"/>
<evidence type="ECO:0000313" key="1">
    <source>
        <dbReference type="EMBL" id="MBB4533649.1"/>
    </source>
</evidence>
<dbReference type="Proteomes" id="UP000523431">
    <property type="component" value="Unassembled WGS sequence"/>
</dbReference>
<dbReference type="RefSeq" id="WP_246723240.1">
    <property type="nucleotide sequence ID" value="NZ_JACIHU010000001.1"/>
</dbReference>
<reference evidence="1 2" key="1">
    <citation type="submission" date="2020-08" db="EMBL/GenBank/DDBJ databases">
        <title>Genomic Encyclopedia of Type Strains, Phase IV (KMG-V): Genome sequencing to study the core and pangenomes of soil and plant-associated prokaryotes.</title>
        <authorList>
            <person name="Whitman W."/>
        </authorList>
    </citation>
    <scope>NUCLEOTIDE SEQUENCE [LARGE SCALE GENOMIC DNA]</scope>
    <source>
        <strain evidence="1 2">SEMIA 489</strain>
    </source>
</reference>
<sequence>MDHAPHMPYGISLKSLNATASPVLELWDKAAAFEETASMRALNYPPHLTLAVYQEIDLDQLAEALDRVFRTCPAVTLSFSSIGHFENEFLVLWGRPNNGEQLFQLHAQLHREIDPTHCHEHYRPGNWVPHCTIATKIPMAKSQAAIGWANRNRMRFPVTFDAADCVRFPPVEILREIRLPCPTGQQKAPPIIGGAVHAENGRH</sequence>
<dbReference type="EMBL" id="JACIID010000001">
    <property type="protein sequence ID" value="MBB4533649.1"/>
    <property type="molecule type" value="Genomic_DNA"/>
</dbReference>
<comment type="caution">
    <text evidence="1">The sequence shown here is derived from an EMBL/GenBank/DDBJ whole genome shotgun (WGS) entry which is preliminary data.</text>
</comment>
<dbReference type="Pfam" id="PF13563">
    <property type="entry name" value="2_5_RNA_ligase2"/>
    <property type="match status" value="1"/>
</dbReference>